<name>A0A0A9F5I1_ARUDO</name>
<dbReference type="InterPro" id="IPR033449">
    <property type="entry name" value="Rit1_N"/>
</dbReference>
<feature type="domain" description="Rit1 N-terminal" evidence="2">
    <location>
        <begin position="24"/>
        <end position="72"/>
    </location>
</feature>
<evidence type="ECO:0000313" key="3">
    <source>
        <dbReference type="EMBL" id="JAE05411.1"/>
    </source>
</evidence>
<dbReference type="AlphaFoldDB" id="A0A0A9F5I1"/>
<evidence type="ECO:0000256" key="1">
    <source>
        <dbReference type="SAM" id="MobiDB-lite"/>
    </source>
</evidence>
<reference evidence="3" key="1">
    <citation type="submission" date="2014-09" db="EMBL/GenBank/DDBJ databases">
        <authorList>
            <person name="Magalhaes I.L.F."/>
            <person name="Oliveira U."/>
            <person name="Santos F.R."/>
            <person name="Vidigal T.H.D.A."/>
            <person name="Brescovit A.D."/>
            <person name="Santos A.J."/>
        </authorList>
    </citation>
    <scope>NUCLEOTIDE SEQUENCE</scope>
    <source>
        <tissue evidence="3">Shoot tissue taken approximately 20 cm above the soil surface</tissue>
    </source>
</reference>
<reference evidence="3" key="2">
    <citation type="journal article" date="2015" name="Data Brief">
        <title>Shoot transcriptome of the giant reed, Arundo donax.</title>
        <authorList>
            <person name="Barrero R.A."/>
            <person name="Guerrero F.D."/>
            <person name="Moolhuijzen P."/>
            <person name="Goolsby J.A."/>
            <person name="Tidwell J."/>
            <person name="Bellgard S.E."/>
            <person name="Bellgard M.I."/>
        </authorList>
    </citation>
    <scope>NUCLEOTIDE SEQUENCE</scope>
    <source>
        <tissue evidence="3">Shoot tissue taken approximately 20 cm above the soil surface</tissue>
    </source>
</reference>
<feature type="compositionally biased region" description="Low complexity" evidence="1">
    <location>
        <begin position="75"/>
        <end position="94"/>
    </location>
</feature>
<sequence length="146" mass="15237">MAAAPESTVEAAETMSIYKAAPCIKRREGTLYNALRSVAEDAAFVTEVAALWPALPLVANLRCGLWYAPPPATSSPPTATPATGRSPPPASTSTSPSSLVHFAYQLRTGCAKISDVLVSLLVLATLCLNNIDLVAQIDAPIGEVPF</sequence>
<protein>
    <recommendedName>
        <fullName evidence="2">Rit1 N-terminal domain-containing protein</fullName>
    </recommendedName>
</protein>
<dbReference type="PANTHER" id="PTHR31811:SF0">
    <property type="entry name" value="TRNA A64-2'-O-RIBOSYLPHOSPHATE TRANSFERASE"/>
    <property type="match status" value="1"/>
</dbReference>
<dbReference type="PANTHER" id="PTHR31811">
    <property type="entry name" value="TRNA A64-2'-O-RIBOSYLPHOSPHATE TRANSFERASE"/>
    <property type="match status" value="1"/>
</dbReference>
<feature type="region of interest" description="Disordered" evidence="1">
    <location>
        <begin position="73"/>
        <end position="94"/>
    </location>
</feature>
<dbReference type="InterPro" id="IPR007306">
    <property type="entry name" value="Rit1"/>
</dbReference>
<dbReference type="Pfam" id="PF17184">
    <property type="entry name" value="Rit1_C"/>
    <property type="match status" value="1"/>
</dbReference>
<organism evidence="3">
    <name type="scientific">Arundo donax</name>
    <name type="common">Giant reed</name>
    <name type="synonym">Donax arundinaceus</name>
    <dbReference type="NCBI Taxonomy" id="35708"/>
    <lineage>
        <taxon>Eukaryota</taxon>
        <taxon>Viridiplantae</taxon>
        <taxon>Streptophyta</taxon>
        <taxon>Embryophyta</taxon>
        <taxon>Tracheophyta</taxon>
        <taxon>Spermatophyta</taxon>
        <taxon>Magnoliopsida</taxon>
        <taxon>Liliopsida</taxon>
        <taxon>Poales</taxon>
        <taxon>Poaceae</taxon>
        <taxon>PACMAD clade</taxon>
        <taxon>Arundinoideae</taxon>
        <taxon>Arundineae</taxon>
        <taxon>Arundo</taxon>
    </lineage>
</organism>
<dbReference type="GO" id="GO:0043399">
    <property type="term" value="F:tRNA adenosine(64)-2'-O-ribosylphosphate transferase activity"/>
    <property type="evidence" value="ECO:0007669"/>
    <property type="project" value="InterPro"/>
</dbReference>
<accession>A0A0A9F5I1</accession>
<dbReference type="GO" id="GO:0005737">
    <property type="term" value="C:cytoplasm"/>
    <property type="evidence" value="ECO:0007669"/>
    <property type="project" value="TreeGrafter"/>
</dbReference>
<evidence type="ECO:0000259" key="2">
    <source>
        <dbReference type="Pfam" id="PF17184"/>
    </source>
</evidence>
<proteinExistence type="predicted"/>
<dbReference type="EMBL" id="GBRH01192485">
    <property type="protein sequence ID" value="JAE05411.1"/>
    <property type="molecule type" value="Transcribed_RNA"/>
</dbReference>
<dbReference type="GO" id="GO:0019988">
    <property type="term" value="P:charged-tRNA amino acid modification"/>
    <property type="evidence" value="ECO:0007669"/>
    <property type="project" value="InterPro"/>
</dbReference>